<dbReference type="RefSeq" id="WP_227183260.1">
    <property type="nucleotide sequence ID" value="NZ_JAJCIQ010000001.1"/>
</dbReference>
<evidence type="ECO:0000313" key="4">
    <source>
        <dbReference type="Proteomes" id="UP001299546"/>
    </source>
</evidence>
<comment type="caution">
    <text evidence="3">The sequence shown here is derived from an EMBL/GenBank/DDBJ whole genome shotgun (WGS) entry which is preliminary data.</text>
</comment>
<sequence>MKELNIGQVITRYRRQKGVTQEELASYMGVSKASVSKWETGQSYPDITFLPQLAAYFNISVDELIGYEPQMEAADIRETYRYFCRQFAHKPFEEVYEECQEMVKKYYACFPFLFLMAYLYLNHHMLADSSERQHEVLAEAGRLFQRGKIECQDPGLAKESEYGEATVLLMQNRPAEVLELLGEKIRPLMQDADLIAQAYLMLGNHQAAARTKEIMLYQYLMGMLGQIPQLITAETSRPKKVEMLLDRALQLEKIFEADKLHPNSMALIYLAAAQFYIGAGEKEKTLEYLERYADMVGYFFPLELHGDSFFDRVEGWIEELELGNSAPRDAHLVKESIYQAVAENPLFAVLSGDERYEFIVKKIKGKLKMEENGHE</sequence>
<protein>
    <submittedName>
        <fullName evidence="3">Helix-turn-helix domain-containing protein</fullName>
    </submittedName>
</protein>
<dbReference type="Gene3D" id="1.10.260.40">
    <property type="entry name" value="lambda repressor-like DNA-binding domains"/>
    <property type="match status" value="1"/>
</dbReference>
<dbReference type="CDD" id="cd00093">
    <property type="entry name" value="HTH_XRE"/>
    <property type="match status" value="1"/>
</dbReference>
<evidence type="ECO:0000313" key="3">
    <source>
        <dbReference type="EMBL" id="MCB7386343.1"/>
    </source>
</evidence>
<dbReference type="PROSITE" id="PS50943">
    <property type="entry name" value="HTH_CROC1"/>
    <property type="match status" value="1"/>
</dbReference>
<evidence type="ECO:0000259" key="2">
    <source>
        <dbReference type="PROSITE" id="PS50943"/>
    </source>
</evidence>
<name>A0ABS8DD39_9FIRM</name>
<evidence type="ECO:0000256" key="1">
    <source>
        <dbReference type="ARBA" id="ARBA00023125"/>
    </source>
</evidence>
<accession>A0ABS8DD39</accession>
<dbReference type="SUPFAM" id="SSF47413">
    <property type="entry name" value="lambda repressor-like DNA-binding domains"/>
    <property type="match status" value="1"/>
</dbReference>
<dbReference type="InterPro" id="IPR010982">
    <property type="entry name" value="Lambda_DNA-bd_dom_sf"/>
</dbReference>
<reference evidence="3 4" key="1">
    <citation type="submission" date="2021-10" db="EMBL/GenBank/DDBJ databases">
        <title>Collection of gut derived symbiotic bacterial strains cultured from healthy donors.</title>
        <authorList>
            <person name="Lin H."/>
            <person name="Littmann E."/>
            <person name="Kohout C."/>
            <person name="Pamer E.G."/>
        </authorList>
    </citation>
    <scope>NUCLEOTIDE SEQUENCE [LARGE SCALE GENOMIC DNA]</scope>
    <source>
        <strain evidence="3 4">DFI.1.165</strain>
    </source>
</reference>
<dbReference type="InterPro" id="IPR001387">
    <property type="entry name" value="Cro/C1-type_HTH"/>
</dbReference>
<dbReference type="Proteomes" id="UP001299546">
    <property type="component" value="Unassembled WGS sequence"/>
</dbReference>
<gene>
    <name evidence="3" type="ORF">LIZ65_03495</name>
</gene>
<dbReference type="SMART" id="SM00530">
    <property type="entry name" value="HTH_XRE"/>
    <property type="match status" value="1"/>
</dbReference>
<keyword evidence="1" id="KW-0238">DNA-binding</keyword>
<dbReference type="Pfam" id="PF01381">
    <property type="entry name" value="HTH_3"/>
    <property type="match status" value="1"/>
</dbReference>
<dbReference type="PANTHER" id="PTHR46558:SF11">
    <property type="entry name" value="HTH-TYPE TRANSCRIPTIONAL REGULATOR XRE"/>
    <property type="match status" value="1"/>
</dbReference>
<proteinExistence type="predicted"/>
<dbReference type="PANTHER" id="PTHR46558">
    <property type="entry name" value="TRACRIPTIONAL REGULATORY PROTEIN-RELATED-RELATED"/>
    <property type="match status" value="1"/>
</dbReference>
<dbReference type="EMBL" id="JAJCIS010000001">
    <property type="protein sequence ID" value="MCB7386343.1"/>
    <property type="molecule type" value="Genomic_DNA"/>
</dbReference>
<feature type="domain" description="HTH cro/C1-type" evidence="2">
    <location>
        <begin position="10"/>
        <end position="64"/>
    </location>
</feature>
<organism evidence="3 4">
    <name type="scientific">Bariatricus massiliensis</name>
    <dbReference type="NCBI Taxonomy" id="1745713"/>
    <lineage>
        <taxon>Bacteria</taxon>
        <taxon>Bacillati</taxon>
        <taxon>Bacillota</taxon>
        <taxon>Clostridia</taxon>
        <taxon>Lachnospirales</taxon>
        <taxon>Lachnospiraceae</taxon>
        <taxon>Bariatricus</taxon>
    </lineage>
</organism>
<keyword evidence="4" id="KW-1185">Reference proteome</keyword>